<dbReference type="InterPro" id="IPR058922">
    <property type="entry name" value="WHD_DRP"/>
</dbReference>
<dbReference type="GO" id="GO:0043531">
    <property type="term" value="F:ADP binding"/>
    <property type="evidence" value="ECO:0007669"/>
    <property type="project" value="InterPro"/>
</dbReference>
<dbReference type="Pfam" id="PF25019">
    <property type="entry name" value="LRR_R13L1-DRL21"/>
    <property type="match status" value="1"/>
</dbReference>
<keyword evidence="3" id="KW-0677">Repeat</keyword>
<evidence type="ECO:0000256" key="2">
    <source>
        <dbReference type="ARBA" id="ARBA00022614"/>
    </source>
</evidence>
<gene>
    <name evidence="11" type="primary">RPPL1</name>
    <name evidence="11" type="ORF">MA16_Dca027329</name>
</gene>
<dbReference type="Gene3D" id="3.80.10.10">
    <property type="entry name" value="Ribonuclease Inhibitor"/>
    <property type="match status" value="1"/>
</dbReference>
<evidence type="ECO:0000259" key="9">
    <source>
        <dbReference type="Pfam" id="PF23559"/>
    </source>
</evidence>
<sequence>MVGTTSWIISNLLSSLESFSQFMLPFSSRASSSSPSIAVEDGAATEVDSSQEKLMEDLSRLSRMLGRIQSVLHDAEEREIYDKAIQLWLSELREVAYDAENVLDQYDYQVIKTQVEEMTTTVEIEASLKGKQVEDYDDDHYGYQVCLLIPNSIKFLLLGREWMMLIMHDKYDQVSLPSSNSIKIPISSNMAKRIMKIIEKFDEIAKDREALWLRQEDAPRRLYLDGALKRPPSSSLVNENDVFGMEVEKEKIIQLLMSHSEKENTIISIVGLGGVGKTTLAQLLYNDPLVCQNFSPKVWVYVSEDFDVLRITKEIVTSIVGSSIHNNNNNLNDLQCILKNALLKKRFLLILDDIWNERPDMWEALRAPFSGTGMGKIIITTRSMLVARIMQTVPSLELRCLNEENSWLLFQRQTFYGWELHQQLNFEQIGREITKKCGGLPLALKVIGGFLRYEVNEGIWKDVLNNNLWTSEDTKTSILPALRISYNHLPPYLKPCFLYASLFPKGHNFQKVELTRMWIAQGYIQVTRRKELLEDIAFEFFEDLVRMSLFQCSKKDERFTLHDMVHELAQSITGHEIWSSLDFVELENVSKKAKHIFIQHTKVDKVLSFWDIRTLYTVSSNNLFKVPRQSIFSKESFSHLGYLRVLRLHAPECECSFQHVDLIGNLQQLRYLSICARTIQMTKYSLCNLYKLQTLILQSFHINMLPHAIGKLINLRHLMIRCDSLEMLSKSYYGFENLLTFDFGYYYYFDVEKTSKMHSYHHILRIDDLYSNIGWLKNLTNLHQSLELDMLENVVNREDAKGANLLSKPQIESLKLSWQNRKDAKSIRQDDAILDGLQPHTNLKELIIWGYGGSSFPSWFGNPDFSNLTKVKLMNFKSKEECKFLPLSMLPSLRSLEICNINGIRRIGNDFWCYNAPPNGHENCSIEVHGKYKSMPKLEGRPILKSGDLLSLRFLHILHCNELQQISSLPSCLEEFEVQNCKSLKDIALFNSGGSLLRLQKVKICRCSNLKIVNHLNYLVGKLKDLTLIKCNLLKPELEEYSNHSFGRVSVEKDIARVLFCPGMRKWCEWHGFAYDKDQDINLWALEEAEEKHRHIRDSKNGFGELEVEGLFRFLMGI</sequence>
<dbReference type="InterPro" id="IPR056789">
    <property type="entry name" value="LRR_R13L1-DRL21"/>
</dbReference>
<dbReference type="Proteomes" id="UP000233837">
    <property type="component" value="Unassembled WGS sequence"/>
</dbReference>
<evidence type="ECO:0000256" key="6">
    <source>
        <dbReference type="ARBA" id="ARBA00022840"/>
    </source>
</evidence>
<accession>A0A2I0WQM1</accession>
<evidence type="ECO:0000259" key="7">
    <source>
        <dbReference type="Pfam" id="PF00931"/>
    </source>
</evidence>
<evidence type="ECO:0000256" key="1">
    <source>
        <dbReference type="ARBA" id="ARBA00008894"/>
    </source>
</evidence>
<dbReference type="GO" id="GO:0002758">
    <property type="term" value="P:innate immune response-activating signaling pathway"/>
    <property type="evidence" value="ECO:0007669"/>
    <property type="project" value="UniProtKB-ARBA"/>
</dbReference>
<feature type="domain" description="Disease resistance N-terminal" evidence="8">
    <location>
        <begin position="49"/>
        <end position="115"/>
    </location>
</feature>
<dbReference type="EMBL" id="KZ502481">
    <property type="protein sequence ID" value="PKU77941.1"/>
    <property type="molecule type" value="Genomic_DNA"/>
</dbReference>
<dbReference type="FunFam" id="1.10.10.10:FF:000322">
    <property type="entry name" value="Probable disease resistance protein At1g63360"/>
    <property type="match status" value="1"/>
</dbReference>
<evidence type="ECO:0000256" key="3">
    <source>
        <dbReference type="ARBA" id="ARBA00022737"/>
    </source>
</evidence>
<evidence type="ECO:0000313" key="12">
    <source>
        <dbReference type="Proteomes" id="UP000233837"/>
    </source>
</evidence>
<dbReference type="InterPro" id="IPR032675">
    <property type="entry name" value="LRR_dom_sf"/>
</dbReference>
<dbReference type="InterPro" id="IPR002182">
    <property type="entry name" value="NB-ARC"/>
</dbReference>
<name>A0A2I0WQM1_9ASPA</name>
<keyword evidence="12" id="KW-1185">Reference proteome</keyword>
<dbReference type="Gene3D" id="1.10.8.430">
    <property type="entry name" value="Helical domain of apoptotic protease-activating factors"/>
    <property type="match status" value="1"/>
</dbReference>
<dbReference type="GO" id="GO:0009626">
    <property type="term" value="P:plant-type hypersensitive response"/>
    <property type="evidence" value="ECO:0007669"/>
    <property type="project" value="UniProtKB-ARBA"/>
</dbReference>
<dbReference type="SUPFAM" id="SSF52540">
    <property type="entry name" value="P-loop containing nucleoside triphosphate hydrolases"/>
    <property type="match status" value="1"/>
</dbReference>
<protein>
    <submittedName>
        <fullName evidence="11">Disease resistance RPP13-like protein 1</fullName>
    </submittedName>
</protein>
<dbReference type="InterPro" id="IPR041118">
    <property type="entry name" value="Rx_N"/>
</dbReference>
<keyword evidence="2" id="KW-0433">Leucine-rich repeat</keyword>
<evidence type="ECO:0000313" key="11">
    <source>
        <dbReference type="EMBL" id="PKU77941.1"/>
    </source>
</evidence>
<dbReference type="AlphaFoldDB" id="A0A2I0WQM1"/>
<evidence type="ECO:0000259" key="8">
    <source>
        <dbReference type="Pfam" id="PF18052"/>
    </source>
</evidence>
<feature type="domain" description="NB-ARC" evidence="7">
    <location>
        <begin position="247"/>
        <end position="415"/>
    </location>
</feature>
<dbReference type="GO" id="GO:0042742">
    <property type="term" value="P:defense response to bacterium"/>
    <property type="evidence" value="ECO:0007669"/>
    <property type="project" value="UniProtKB-ARBA"/>
</dbReference>
<dbReference type="GO" id="GO:0005524">
    <property type="term" value="F:ATP binding"/>
    <property type="evidence" value="ECO:0007669"/>
    <property type="project" value="UniProtKB-KW"/>
</dbReference>
<evidence type="ECO:0000256" key="4">
    <source>
        <dbReference type="ARBA" id="ARBA00022741"/>
    </source>
</evidence>
<dbReference type="InterPro" id="IPR042197">
    <property type="entry name" value="Apaf_helical"/>
</dbReference>
<dbReference type="PANTHER" id="PTHR36766:SF45">
    <property type="entry name" value="NB-ARC DOMAIN-CONTAINING PROTEIN"/>
    <property type="match status" value="1"/>
</dbReference>
<evidence type="ECO:0000259" key="10">
    <source>
        <dbReference type="Pfam" id="PF25019"/>
    </source>
</evidence>
<dbReference type="Pfam" id="PF00931">
    <property type="entry name" value="NB-ARC"/>
    <property type="match status" value="1"/>
</dbReference>
<comment type="similarity">
    <text evidence="1">Belongs to the disease resistance NB-LRR family.</text>
</comment>
<dbReference type="SUPFAM" id="SSF52058">
    <property type="entry name" value="L domain-like"/>
    <property type="match status" value="1"/>
</dbReference>
<feature type="domain" description="Disease resistance protein winged helix" evidence="9">
    <location>
        <begin position="502"/>
        <end position="569"/>
    </location>
</feature>
<feature type="domain" description="R13L1/DRL21-like LRR repeat region" evidence="10">
    <location>
        <begin position="773"/>
        <end position="900"/>
    </location>
</feature>
<dbReference type="Gene3D" id="3.40.50.300">
    <property type="entry name" value="P-loop containing nucleotide triphosphate hydrolases"/>
    <property type="match status" value="1"/>
</dbReference>
<keyword evidence="5" id="KW-0611">Plant defense</keyword>
<proteinExistence type="inferred from homology"/>
<reference evidence="11 12" key="2">
    <citation type="journal article" date="2017" name="Nature">
        <title>The Apostasia genome and the evolution of orchids.</title>
        <authorList>
            <person name="Zhang G.Q."/>
            <person name="Liu K.W."/>
            <person name="Li Z."/>
            <person name="Lohaus R."/>
            <person name="Hsiao Y.Y."/>
            <person name="Niu S.C."/>
            <person name="Wang J.Y."/>
            <person name="Lin Y.C."/>
            <person name="Xu Q."/>
            <person name="Chen L.J."/>
            <person name="Yoshida K."/>
            <person name="Fujiwara S."/>
            <person name="Wang Z.W."/>
            <person name="Zhang Y.Q."/>
            <person name="Mitsuda N."/>
            <person name="Wang M."/>
            <person name="Liu G.H."/>
            <person name="Pecoraro L."/>
            <person name="Huang H.X."/>
            <person name="Xiao X.J."/>
            <person name="Lin M."/>
            <person name="Wu X.Y."/>
            <person name="Wu W.L."/>
            <person name="Chen Y.Y."/>
            <person name="Chang S.B."/>
            <person name="Sakamoto S."/>
            <person name="Ohme-Takagi M."/>
            <person name="Yagi M."/>
            <person name="Zeng S.J."/>
            <person name="Shen C.Y."/>
            <person name="Yeh C.M."/>
            <person name="Luo Y.B."/>
            <person name="Tsai W.C."/>
            <person name="Van de Peer Y."/>
            <person name="Liu Z.J."/>
        </authorList>
    </citation>
    <scope>NUCLEOTIDE SEQUENCE [LARGE SCALE GENOMIC DNA]</scope>
    <source>
        <tissue evidence="11">The whole plant</tissue>
    </source>
</reference>
<reference evidence="11 12" key="1">
    <citation type="journal article" date="2016" name="Sci. Rep.">
        <title>The Dendrobium catenatum Lindl. genome sequence provides insights into polysaccharide synthase, floral development and adaptive evolution.</title>
        <authorList>
            <person name="Zhang G.Q."/>
            <person name="Xu Q."/>
            <person name="Bian C."/>
            <person name="Tsai W.C."/>
            <person name="Yeh C.M."/>
            <person name="Liu K.W."/>
            <person name="Yoshida K."/>
            <person name="Zhang L.S."/>
            <person name="Chang S.B."/>
            <person name="Chen F."/>
            <person name="Shi Y."/>
            <person name="Su Y.Y."/>
            <person name="Zhang Y.Q."/>
            <person name="Chen L.J."/>
            <person name="Yin Y."/>
            <person name="Lin M."/>
            <person name="Huang H."/>
            <person name="Deng H."/>
            <person name="Wang Z.W."/>
            <person name="Zhu S.L."/>
            <person name="Zhao X."/>
            <person name="Deng C."/>
            <person name="Niu S.C."/>
            <person name="Huang J."/>
            <person name="Wang M."/>
            <person name="Liu G.H."/>
            <person name="Yang H.J."/>
            <person name="Xiao X.J."/>
            <person name="Hsiao Y.Y."/>
            <person name="Wu W.L."/>
            <person name="Chen Y.Y."/>
            <person name="Mitsuda N."/>
            <person name="Ohme-Takagi M."/>
            <person name="Luo Y.B."/>
            <person name="Van de Peer Y."/>
            <person name="Liu Z.J."/>
        </authorList>
    </citation>
    <scope>NUCLEOTIDE SEQUENCE [LARGE SCALE GENOMIC DNA]</scope>
    <source>
        <tissue evidence="11">The whole plant</tissue>
    </source>
</reference>
<dbReference type="FunFam" id="3.40.50.300:FF:001091">
    <property type="entry name" value="Probable disease resistance protein At1g61300"/>
    <property type="match status" value="1"/>
</dbReference>
<dbReference type="PRINTS" id="PR00364">
    <property type="entry name" value="DISEASERSIST"/>
</dbReference>
<dbReference type="Pfam" id="PF18052">
    <property type="entry name" value="Rx_N"/>
    <property type="match status" value="1"/>
</dbReference>
<dbReference type="PANTHER" id="PTHR36766">
    <property type="entry name" value="PLANT BROAD-SPECTRUM MILDEW RESISTANCE PROTEIN RPW8"/>
    <property type="match status" value="1"/>
</dbReference>
<keyword evidence="6" id="KW-0067">ATP-binding</keyword>
<dbReference type="InterPro" id="IPR027417">
    <property type="entry name" value="P-loop_NTPase"/>
</dbReference>
<keyword evidence="4" id="KW-0547">Nucleotide-binding</keyword>
<organism evidence="11 12">
    <name type="scientific">Dendrobium catenatum</name>
    <dbReference type="NCBI Taxonomy" id="906689"/>
    <lineage>
        <taxon>Eukaryota</taxon>
        <taxon>Viridiplantae</taxon>
        <taxon>Streptophyta</taxon>
        <taxon>Embryophyta</taxon>
        <taxon>Tracheophyta</taxon>
        <taxon>Spermatophyta</taxon>
        <taxon>Magnoliopsida</taxon>
        <taxon>Liliopsida</taxon>
        <taxon>Asparagales</taxon>
        <taxon>Orchidaceae</taxon>
        <taxon>Epidendroideae</taxon>
        <taxon>Malaxideae</taxon>
        <taxon>Dendrobiinae</taxon>
        <taxon>Dendrobium</taxon>
    </lineage>
</organism>
<dbReference type="Pfam" id="PF23559">
    <property type="entry name" value="WHD_DRP"/>
    <property type="match status" value="1"/>
</dbReference>
<dbReference type="Gene3D" id="1.20.5.4130">
    <property type="match status" value="1"/>
</dbReference>
<evidence type="ECO:0000256" key="5">
    <source>
        <dbReference type="ARBA" id="ARBA00022821"/>
    </source>
</evidence>